<evidence type="ECO:0000256" key="1">
    <source>
        <dbReference type="ARBA" id="ARBA00009156"/>
    </source>
</evidence>
<dbReference type="Pfam" id="PF00370">
    <property type="entry name" value="FGGY_N"/>
    <property type="match status" value="1"/>
</dbReference>
<dbReference type="EMBL" id="CP012559">
    <property type="protein sequence ID" value="ALB28570.1"/>
    <property type="molecule type" value="Genomic_DNA"/>
</dbReference>
<evidence type="ECO:0000313" key="7">
    <source>
        <dbReference type="EMBL" id="ALB28570.1"/>
    </source>
</evidence>
<dbReference type="InterPro" id="IPR006002">
    <property type="entry name" value="Gluconate_kinase"/>
</dbReference>
<dbReference type="InterPro" id="IPR000577">
    <property type="entry name" value="Carb_kinase_FGGY"/>
</dbReference>
<evidence type="ECO:0000259" key="6">
    <source>
        <dbReference type="Pfam" id="PF02782"/>
    </source>
</evidence>
<keyword evidence="3 4" id="KW-0418">Kinase</keyword>
<dbReference type="PROSITE" id="PS00933">
    <property type="entry name" value="FGGY_KINASES_1"/>
    <property type="match status" value="1"/>
</dbReference>
<dbReference type="InterPro" id="IPR018485">
    <property type="entry name" value="FGGY_C"/>
</dbReference>
<keyword evidence="2 4" id="KW-0808">Transferase</keyword>
<dbReference type="AlphaFoldDB" id="A0A0K2LBD9"/>
<dbReference type="Proteomes" id="UP000061546">
    <property type="component" value="Chromosome"/>
</dbReference>
<sequence>MDYMLGVDIGTTSTKAVLYDMKGKVIAYANAGYKLYQDVPDMAEEDPDDILDAVVAVMGQTIQKSKAQPTDIKGVSFSCAMHSLILMDQADQPLTRAITWADNRAAKYSEELKNNGLGAEIYAKTGTPIHPMAPLSKILWLRNEKPELFKQAKKFIDLKTYIFFRLFGVYKMDYSIASATGMFNIFNLDWEPQALDLLQISREQLPKLVEPTAQITGIDPKFGNLLGISANTPFIFGASDGVLSNLGVNAIDPGVVAVTIGTSGAVRVVVDKPVVDPDGKLFCYALTKDKWVVGGPVNNGGIVFRWVKDQLFAPERITAEQMQVSTYDILTQIAEKIPAGSDGLLFHPYLGGERAPIWDAYARGSFFGLTRKHTRAHMVRAALEGIVYNLYVVMLTIEKITGKPKSIQATGGFARSSLWRQLLADIFEQPVTIPESFESSCLGAAVLGMYALGYVDDLSEVKDMIGVTHVHQPNEQNFEVYRELLPIWIRLSEVLEPEYKEIAEFQKRHSD</sequence>
<dbReference type="CDD" id="cd07770">
    <property type="entry name" value="ASKHA_NBD_FGGY_GntK"/>
    <property type="match status" value="1"/>
</dbReference>
<proteinExistence type="inferred from homology"/>
<keyword evidence="8" id="KW-1185">Reference proteome</keyword>
<dbReference type="STRING" id="1074467.JP39_03895"/>
<dbReference type="GO" id="GO:0019521">
    <property type="term" value="P:D-gluconate metabolic process"/>
    <property type="evidence" value="ECO:0007669"/>
    <property type="project" value="InterPro"/>
</dbReference>
<reference evidence="7 8" key="1">
    <citation type="submission" date="2015-08" db="EMBL/GenBank/DDBJ databases">
        <title>Genomic sequence of Lactobacillus heilongjiangensis DSM 28069, isolated from Chinese traditional pickle.</title>
        <authorList>
            <person name="Jiang X."/>
            <person name="Zheng B."/>
            <person name="Cheng H."/>
        </authorList>
    </citation>
    <scope>NUCLEOTIDE SEQUENCE [LARGE SCALE GENOMIC DNA]</scope>
    <source>
        <strain evidence="7 8">DSM 28069</strain>
    </source>
</reference>
<dbReference type="GO" id="GO:0046316">
    <property type="term" value="F:gluconokinase activity"/>
    <property type="evidence" value="ECO:0007669"/>
    <property type="project" value="InterPro"/>
</dbReference>
<dbReference type="KEGG" id="lhi:JP39_03895"/>
<organism evidence="7 8">
    <name type="scientific">Companilactobacillus heilongjiangensis</name>
    <dbReference type="NCBI Taxonomy" id="1074467"/>
    <lineage>
        <taxon>Bacteria</taxon>
        <taxon>Bacillati</taxon>
        <taxon>Bacillota</taxon>
        <taxon>Bacilli</taxon>
        <taxon>Lactobacillales</taxon>
        <taxon>Lactobacillaceae</taxon>
        <taxon>Companilactobacillus</taxon>
    </lineage>
</organism>
<dbReference type="PANTHER" id="PTHR43095:SF2">
    <property type="entry name" value="GLUCONOKINASE"/>
    <property type="match status" value="1"/>
</dbReference>
<dbReference type="PROSITE" id="PS00445">
    <property type="entry name" value="FGGY_KINASES_2"/>
    <property type="match status" value="1"/>
</dbReference>
<dbReference type="InterPro" id="IPR018484">
    <property type="entry name" value="FGGY_N"/>
</dbReference>
<evidence type="ECO:0000256" key="4">
    <source>
        <dbReference type="RuleBase" id="RU003733"/>
    </source>
</evidence>
<accession>A0A0K2LBD9</accession>
<dbReference type="InterPro" id="IPR050406">
    <property type="entry name" value="FGGY_Carb_Kinase"/>
</dbReference>
<evidence type="ECO:0000256" key="3">
    <source>
        <dbReference type="ARBA" id="ARBA00022777"/>
    </source>
</evidence>
<evidence type="ECO:0000259" key="5">
    <source>
        <dbReference type="Pfam" id="PF00370"/>
    </source>
</evidence>
<dbReference type="InterPro" id="IPR043129">
    <property type="entry name" value="ATPase_NBD"/>
</dbReference>
<dbReference type="Pfam" id="PF02782">
    <property type="entry name" value="FGGY_C"/>
    <property type="match status" value="1"/>
</dbReference>
<feature type="domain" description="Carbohydrate kinase FGGY N-terminal" evidence="5">
    <location>
        <begin position="3"/>
        <end position="247"/>
    </location>
</feature>
<dbReference type="NCBIfam" id="TIGR01314">
    <property type="entry name" value="gntK_FGGY"/>
    <property type="match status" value="1"/>
</dbReference>
<dbReference type="PANTHER" id="PTHR43095">
    <property type="entry name" value="SUGAR KINASE"/>
    <property type="match status" value="1"/>
</dbReference>
<dbReference type="PIRSF" id="PIRSF000538">
    <property type="entry name" value="GlpK"/>
    <property type="match status" value="1"/>
</dbReference>
<dbReference type="InterPro" id="IPR018483">
    <property type="entry name" value="Carb_kinase_FGGY_CS"/>
</dbReference>
<dbReference type="Gene3D" id="3.30.420.40">
    <property type="match status" value="2"/>
</dbReference>
<name>A0A0K2LBD9_9LACO</name>
<comment type="similarity">
    <text evidence="1 4">Belongs to the FGGY kinase family.</text>
</comment>
<feature type="domain" description="Carbohydrate kinase FGGY C-terminal" evidence="6">
    <location>
        <begin position="257"/>
        <end position="452"/>
    </location>
</feature>
<protein>
    <submittedName>
        <fullName evidence="7">Gluconokinase</fullName>
    </submittedName>
</protein>
<evidence type="ECO:0000313" key="8">
    <source>
        <dbReference type="Proteomes" id="UP000061546"/>
    </source>
</evidence>
<dbReference type="SUPFAM" id="SSF53067">
    <property type="entry name" value="Actin-like ATPase domain"/>
    <property type="match status" value="2"/>
</dbReference>
<dbReference type="OrthoDB" id="9805576at2"/>
<evidence type="ECO:0000256" key="2">
    <source>
        <dbReference type="ARBA" id="ARBA00022679"/>
    </source>
</evidence>
<gene>
    <name evidence="7" type="ORF">JP39_03895</name>
</gene>
<dbReference type="RefSeq" id="WP_041500686.1">
    <property type="nucleotide sequence ID" value="NZ_BJDV01000012.1"/>
</dbReference>